<reference evidence="11 12" key="1">
    <citation type="submission" date="2018-07" db="EMBL/GenBank/DDBJ databases">
        <title>Genomic Encyclopedia of Type Strains, Phase IV (KMG-IV): sequencing the most valuable type-strain genomes for metagenomic binning, comparative biology and taxonomic classification.</title>
        <authorList>
            <person name="Goeker M."/>
        </authorList>
    </citation>
    <scope>NUCLEOTIDE SEQUENCE [LARGE SCALE GENOMIC DNA]</scope>
    <source>
        <strain evidence="11 12">DSM 26407</strain>
    </source>
</reference>
<feature type="domain" description="Tripartite ATP-independent periplasmic transporters DctQ component" evidence="10">
    <location>
        <begin position="24"/>
        <end position="152"/>
    </location>
</feature>
<dbReference type="GO" id="GO:0005886">
    <property type="term" value="C:plasma membrane"/>
    <property type="evidence" value="ECO:0007669"/>
    <property type="project" value="UniProtKB-SubCell"/>
</dbReference>
<feature type="transmembrane region" description="Helical" evidence="9">
    <location>
        <begin position="54"/>
        <end position="80"/>
    </location>
</feature>
<sequence>MRTLAKRILNSAEEGVISLLLVSMTLLVFLEVVLRFGFGTTFIWAQELTLHLSAWFVLFGVSYGLKVGAHIGVDAVVRLLPPLGRRVVSGIAVVLSLIYCGLFIYGSWIYLYKMKRIGIGLEDLPIPTWVAHSILIIGFVLLSLRLLQLLWAIAMGRAEGFQLADEARESMHLAADANRDGGEGRS</sequence>
<proteinExistence type="inferred from homology"/>
<keyword evidence="4 9" id="KW-0997">Cell inner membrane</keyword>
<evidence type="ECO:0000256" key="7">
    <source>
        <dbReference type="ARBA" id="ARBA00023136"/>
    </source>
</evidence>
<keyword evidence="2 9" id="KW-0813">Transport</keyword>
<feature type="transmembrane region" description="Helical" evidence="9">
    <location>
        <begin position="12"/>
        <end position="34"/>
    </location>
</feature>
<evidence type="ECO:0000256" key="4">
    <source>
        <dbReference type="ARBA" id="ARBA00022519"/>
    </source>
</evidence>
<comment type="function">
    <text evidence="9">Part of the tripartite ATP-independent periplasmic (TRAP) transport system.</text>
</comment>
<evidence type="ECO:0000256" key="3">
    <source>
        <dbReference type="ARBA" id="ARBA00022475"/>
    </source>
</evidence>
<protein>
    <recommendedName>
        <fullName evidence="9">TRAP transporter small permease protein</fullName>
    </recommendedName>
</protein>
<evidence type="ECO:0000256" key="5">
    <source>
        <dbReference type="ARBA" id="ARBA00022692"/>
    </source>
</evidence>
<feature type="transmembrane region" description="Helical" evidence="9">
    <location>
        <begin position="129"/>
        <end position="147"/>
    </location>
</feature>
<comment type="similarity">
    <text evidence="8 9">Belongs to the TRAP transporter small permease family.</text>
</comment>
<dbReference type="Proteomes" id="UP000252707">
    <property type="component" value="Unassembled WGS sequence"/>
</dbReference>
<evidence type="ECO:0000313" key="11">
    <source>
        <dbReference type="EMBL" id="RCX31851.1"/>
    </source>
</evidence>
<dbReference type="RefSeq" id="WP_114278690.1">
    <property type="nucleotide sequence ID" value="NZ_QPJY01000002.1"/>
</dbReference>
<evidence type="ECO:0000256" key="9">
    <source>
        <dbReference type="RuleBase" id="RU369079"/>
    </source>
</evidence>
<dbReference type="GO" id="GO:0015740">
    <property type="term" value="P:C4-dicarboxylate transport"/>
    <property type="evidence" value="ECO:0007669"/>
    <property type="project" value="TreeGrafter"/>
</dbReference>
<dbReference type="InterPro" id="IPR007387">
    <property type="entry name" value="TRAP_DctQ"/>
</dbReference>
<keyword evidence="7 9" id="KW-0472">Membrane</keyword>
<keyword evidence="12" id="KW-1185">Reference proteome</keyword>
<dbReference type="EMBL" id="QPJY01000002">
    <property type="protein sequence ID" value="RCX31851.1"/>
    <property type="molecule type" value="Genomic_DNA"/>
</dbReference>
<keyword evidence="6 9" id="KW-1133">Transmembrane helix</keyword>
<name>A0A369CE54_9GAMM</name>
<dbReference type="AlphaFoldDB" id="A0A369CE54"/>
<accession>A0A369CE54</accession>
<evidence type="ECO:0000259" key="10">
    <source>
        <dbReference type="Pfam" id="PF04290"/>
    </source>
</evidence>
<keyword evidence="5 9" id="KW-0812">Transmembrane</keyword>
<dbReference type="Pfam" id="PF04290">
    <property type="entry name" value="DctQ"/>
    <property type="match status" value="1"/>
</dbReference>
<evidence type="ECO:0000256" key="8">
    <source>
        <dbReference type="ARBA" id="ARBA00038436"/>
    </source>
</evidence>
<evidence type="ECO:0000256" key="6">
    <source>
        <dbReference type="ARBA" id="ARBA00022989"/>
    </source>
</evidence>
<dbReference type="PANTHER" id="PTHR35011">
    <property type="entry name" value="2,3-DIKETO-L-GULONATE TRAP TRANSPORTER SMALL PERMEASE PROTEIN YIAM"/>
    <property type="match status" value="1"/>
</dbReference>
<comment type="caution">
    <text evidence="11">The sequence shown here is derived from an EMBL/GenBank/DDBJ whole genome shotgun (WGS) entry which is preliminary data.</text>
</comment>
<evidence type="ECO:0000256" key="1">
    <source>
        <dbReference type="ARBA" id="ARBA00004429"/>
    </source>
</evidence>
<dbReference type="PANTHER" id="PTHR35011:SF2">
    <property type="entry name" value="2,3-DIKETO-L-GULONATE TRAP TRANSPORTER SMALL PERMEASE PROTEIN YIAM"/>
    <property type="match status" value="1"/>
</dbReference>
<feature type="transmembrane region" description="Helical" evidence="9">
    <location>
        <begin position="87"/>
        <end position="109"/>
    </location>
</feature>
<evidence type="ECO:0000313" key="12">
    <source>
        <dbReference type="Proteomes" id="UP000252707"/>
    </source>
</evidence>
<dbReference type="GO" id="GO:0022857">
    <property type="term" value="F:transmembrane transporter activity"/>
    <property type="evidence" value="ECO:0007669"/>
    <property type="project" value="UniProtKB-UniRule"/>
</dbReference>
<comment type="subunit">
    <text evidence="9">The complex comprises the extracytoplasmic solute receptor protein and the two transmembrane proteins.</text>
</comment>
<dbReference type="OrthoDB" id="9791324at2"/>
<comment type="subcellular location">
    <subcellularLocation>
        <location evidence="1 9">Cell inner membrane</location>
        <topology evidence="1 9">Multi-pass membrane protein</topology>
    </subcellularLocation>
</comment>
<evidence type="ECO:0000256" key="2">
    <source>
        <dbReference type="ARBA" id="ARBA00022448"/>
    </source>
</evidence>
<organism evidence="11 12">
    <name type="scientific">Thioalbus denitrificans</name>
    <dbReference type="NCBI Taxonomy" id="547122"/>
    <lineage>
        <taxon>Bacteria</taxon>
        <taxon>Pseudomonadati</taxon>
        <taxon>Pseudomonadota</taxon>
        <taxon>Gammaproteobacteria</taxon>
        <taxon>Chromatiales</taxon>
        <taxon>Ectothiorhodospiraceae</taxon>
        <taxon>Thioalbus</taxon>
    </lineage>
</organism>
<dbReference type="InterPro" id="IPR055348">
    <property type="entry name" value="DctQ"/>
</dbReference>
<keyword evidence="3" id="KW-1003">Cell membrane</keyword>
<gene>
    <name evidence="11" type="ORF">DFQ59_102198</name>
</gene>